<reference evidence="10" key="1">
    <citation type="submission" date="2015-07" db="EMBL/GenBank/DDBJ databases">
        <title>MeaNS - Measles Nucleotide Surveillance Program.</title>
        <authorList>
            <person name="Tran T."/>
            <person name="Druce J."/>
        </authorList>
    </citation>
    <scope>NUCLEOTIDE SEQUENCE</scope>
    <source>
        <strain evidence="10">UCB-OBI-ISO-001</strain>
        <tissue evidence="10">Gonad</tissue>
    </source>
</reference>
<evidence type="ECO:0000256" key="6">
    <source>
        <dbReference type="ARBA" id="ARBA00034485"/>
    </source>
</evidence>
<dbReference type="EMBL" id="KQ422286">
    <property type="protein sequence ID" value="KOF75196.1"/>
    <property type="molecule type" value="Genomic_DNA"/>
</dbReference>
<evidence type="ECO:0000256" key="5">
    <source>
        <dbReference type="ARBA" id="ARBA00023136"/>
    </source>
</evidence>
<comment type="subcellular location">
    <subcellularLocation>
        <location evidence="1">Golgi apparatus membrane</location>
        <topology evidence="1">Multi-pass membrane protein</topology>
    </subcellularLocation>
</comment>
<accession>A0A0L8GDV4</accession>
<dbReference type="OrthoDB" id="6273523at2759"/>
<dbReference type="OMA" id="NTIMETN"/>
<organism evidence="10">
    <name type="scientific">Octopus bimaculoides</name>
    <name type="common">California two-spotted octopus</name>
    <dbReference type="NCBI Taxonomy" id="37653"/>
    <lineage>
        <taxon>Eukaryota</taxon>
        <taxon>Metazoa</taxon>
        <taxon>Spiralia</taxon>
        <taxon>Lophotrochozoa</taxon>
        <taxon>Mollusca</taxon>
        <taxon>Cephalopoda</taxon>
        <taxon>Coleoidea</taxon>
        <taxon>Octopodiformes</taxon>
        <taxon>Octopoda</taxon>
        <taxon>Incirrata</taxon>
        <taxon>Octopodidae</taxon>
        <taxon>Octopus</taxon>
    </lineage>
</organism>
<evidence type="ECO:0000256" key="8">
    <source>
        <dbReference type="ARBA" id="ARBA00034557"/>
    </source>
</evidence>
<keyword evidence="4" id="KW-0333">Golgi apparatus</keyword>
<keyword evidence="2 9" id="KW-0812">Transmembrane</keyword>
<protein>
    <recommendedName>
        <fullName evidence="7">Lysosomal enzyme trafficking factor</fullName>
    </recommendedName>
    <alternativeName>
        <fullName evidence="8">Transmembrane protein 251</fullName>
    </alternativeName>
</protein>
<dbReference type="STRING" id="37653.A0A0L8GDV4"/>
<keyword evidence="3 9" id="KW-1133">Transmembrane helix</keyword>
<evidence type="ECO:0000256" key="7">
    <source>
        <dbReference type="ARBA" id="ARBA00034539"/>
    </source>
</evidence>
<gene>
    <name evidence="10" type="ORF">OCBIM_22035127mg</name>
</gene>
<comment type="similarity">
    <text evidence="6">Belongs to the LYSET family.</text>
</comment>
<evidence type="ECO:0000256" key="3">
    <source>
        <dbReference type="ARBA" id="ARBA00022989"/>
    </source>
</evidence>
<evidence type="ECO:0000313" key="10">
    <source>
        <dbReference type="EMBL" id="KOF75197.1"/>
    </source>
</evidence>
<keyword evidence="5 9" id="KW-0472">Membrane</keyword>
<dbReference type="Pfam" id="PF15190">
    <property type="entry name" value="TMEM251"/>
    <property type="match status" value="1"/>
</dbReference>
<proteinExistence type="inferred from homology"/>
<evidence type="ECO:0000256" key="1">
    <source>
        <dbReference type="ARBA" id="ARBA00004653"/>
    </source>
</evidence>
<dbReference type="GO" id="GO:0000139">
    <property type="term" value="C:Golgi membrane"/>
    <property type="evidence" value="ECO:0007669"/>
    <property type="project" value="UniProtKB-SubCell"/>
</dbReference>
<evidence type="ECO:0000256" key="9">
    <source>
        <dbReference type="SAM" id="Phobius"/>
    </source>
</evidence>
<dbReference type="PANTHER" id="PTHR31925">
    <property type="entry name" value="TRANSMEMBRANE PROTEIN 251"/>
    <property type="match status" value="1"/>
</dbReference>
<feature type="transmembrane region" description="Helical" evidence="9">
    <location>
        <begin position="9"/>
        <end position="29"/>
    </location>
</feature>
<dbReference type="EMBL" id="KQ422286">
    <property type="protein sequence ID" value="KOF75197.1"/>
    <property type="molecule type" value="Genomic_DNA"/>
</dbReference>
<feature type="transmembrane region" description="Helical" evidence="9">
    <location>
        <begin position="86"/>
        <end position="106"/>
    </location>
</feature>
<evidence type="ECO:0000256" key="2">
    <source>
        <dbReference type="ARBA" id="ARBA00022692"/>
    </source>
</evidence>
<dbReference type="InterPro" id="IPR028024">
    <property type="entry name" value="LYSET"/>
</dbReference>
<name>A0A0L8GDV4_OCTBM</name>
<dbReference type="PANTHER" id="PTHR31925:SF1">
    <property type="entry name" value="LYSOSOMAL ENZYME TRAFFICKING FACTOR"/>
    <property type="match status" value="1"/>
</dbReference>
<sequence length="159" mass="18605">MTMKFRQRIAWVTIVVYLSITCALTYYVFEINEKYTKYAFDHSSKFHLDPKLGRKVGIAKNTIMETNSSETSVLHRMFSHLSDIPLLIWIILFMIPYFQVFFLLLACTKPDPRLSLALLWPNILYLKWKQHCTATIFRKPSINGDCNSNVSNNQVIFDT</sequence>
<dbReference type="AlphaFoldDB" id="A0A0L8GDV4"/>
<evidence type="ECO:0000256" key="4">
    <source>
        <dbReference type="ARBA" id="ARBA00023034"/>
    </source>
</evidence>